<evidence type="ECO:0000313" key="1">
    <source>
        <dbReference type="EMBL" id="MCX2740290.1"/>
    </source>
</evidence>
<sequence length="98" mass="11563">MKAIKKLIFENNFKLWLADSRLLAHVTFEDQQWIMKEVIPLLLKSQLQKVARVVNADVFSYITFENMMSKAHENYNVEGHMEQFTSIDAALSWLRMND</sequence>
<dbReference type="RefSeq" id="WP_266052350.1">
    <property type="nucleotide sequence ID" value="NZ_JAPFQO010000006.1"/>
</dbReference>
<reference evidence="1 2" key="1">
    <citation type="submission" date="2022-11" db="EMBL/GenBank/DDBJ databases">
        <title>The characterization of three novel Bacteroidetes species and genomic analysis of their roles in tidal elemental geochemical cycles.</title>
        <authorList>
            <person name="Ma K.-J."/>
        </authorList>
    </citation>
    <scope>NUCLEOTIDE SEQUENCE [LARGE SCALE GENOMIC DNA]</scope>
    <source>
        <strain evidence="1 2">M82</strain>
    </source>
</reference>
<proteinExistence type="predicted"/>
<organism evidence="1 2">
    <name type="scientific">Pontibacter anaerobius</name>
    <dbReference type="NCBI Taxonomy" id="2993940"/>
    <lineage>
        <taxon>Bacteria</taxon>
        <taxon>Pseudomonadati</taxon>
        <taxon>Bacteroidota</taxon>
        <taxon>Cytophagia</taxon>
        <taxon>Cytophagales</taxon>
        <taxon>Hymenobacteraceae</taxon>
        <taxon>Pontibacter</taxon>
    </lineage>
</organism>
<keyword evidence="2" id="KW-1185">Reference proteome</keyword>
<name>A0ABT3RGB0_9BACT</name>
<dbReference type="Proteomes" id="UP001207228">
    <property type="component" value="Unassembled WGS sequence"/>
</dbReference>
<protein>
    <recommendedName>
        <fullName evidence="3">STAS/SEC14 domain-containing protein</fullName>
    </recommendedName>
</protein>
<gene>
    <name evidence="1" type="ORF">OO017_10070</name>
</gene>
<dbReference type="EMBL" id="JAPFQO010000006">
    <property type="protein sequence ID" value="MCX2740290.1"/>
    <property type="molecule type" value="Genomic_DNA"/>
</dbReference>
<accession>A0ABT3RGB0</accession>
<evidence type="ECO:0008006" key="3">
    <source>
        <dbReference type="Google" id="ProtNLM"/>
    </source>
</evidence>
<comment type="caution">
    <text evidence="1">The sequence shown here is derived from an EMBL/GenBank/DDBJ whole genome shotgun (WGS) entry which is preliminary data.</text>
</comment>
<evidence type="ECO:0000313" key="2">
    <source>
        <dbReference type="Proteomes" id="UP001207228"/>
    </source>
</evidence>